<dbReference type="KEGG" id="gaz:Pan241w_28420"/>
<dbReference type="EMBL" id="CP036269">
    <property type="protein sequence ID" value="QDT42753.1"/>
    <property type="molecule type" value="Genomic_DNA"/>
</dbReference>
<name>A0A517RFU8_9PLAN</name>
<dbReference type="Proteomes" id="UP000317171">
    <property type="component" value="Chromosome"/>
</dbReference>
<evidence type="ECO:0000256" key="1">
    <source>
        <dbReference type="SAM" id="SignalP"/>
    </source>
</evidence>
<keyword evidence="3" id="KW-1185">Reference proteome</keyword>
<dbReference type="OrthoDB" id="9824914at2"/>
<keyword evidence="1" id="KW-0732">Signal</keyword>
<dbReference type="AlphaFoldDB" id="A0A517RFU8"/>
<sequence length="208" mass="23034" precursor="true">MKIAMTVLFLVVAASLGAADRDTATFRAFPNPGPGWSSTAGRQQEDGQFSWRHYKHDKTGDVVACVAWYTPRLTVESNAVRQASIETITSNGYAYASTRKLGRPIADTIRHQTASINVRNQAVDQRSSYQVIEYTYVYENVDAETESAMAHGYVIDVGDFTIFIQHTADRVITSDIAQGMAIDLVLAWSKKQTSIPKGWRAGISRSHK</sequence>
<evidence type="ECO:0000313" key="2">
    <source>
        <dbReference type="EMBL" id="QDT42753.1"/>
    </source>
</evidence>
<gene>
    <name evidence="2" type="ORF">Pan241w_28420</name>
</gene>
<proteinExistence type="predicted"/>
<protein>
    <submittedName>
        <fullName evidence="2">Uncharacterized protein</fullName>
    </submittedName>
</protein>
<feature type="chain" id="PRO_5021821333" evidence="1">
    <location>
        <begin position="19"/>
        <end position="208"/>
    </location>
</feature>
<reference evidence="2 3" key="1">
    <citation type="submission" date="2019-02" db="EMBL/GenBank/DDBJ databases">
        <title>Deep-cultivation of Planctomycetes and their phenomic and genomic characterization uncovers novel biology.</title>
        <authorList>
            <person name="Wiegand S."/>
            <person name="Jogler M."/>
            <person name="Boedeker C."/>
            <person name="Pinto D."/>
            <person name="Vollmers J."/>
            <person name="Rivas-Marin E."/>
            <person name="Kohn T."/>
            <person name="Peeters S.H."/>
            <person name="Heuer A."/>
            <person name="Rast P."/>
            <person name="Oberbeckmann S."/>
            <person name="Bunk B."/>
            <person name="Jeske O."/>
            <person name="Meyerdierks A."/>
            <person name="Storesund J.E."/>
            <person name="Kallscheuer N."/>
            <person name="Luecker S."/>
            <person name="Lage O.M."/>
            <person name="Pohl T."/>
            <person name="Merkel B.J."/>
            <person name="Hornburger P."/>
            <person name="Mueller R.-W."/>
            <person name="Bruemmer F."/>
            <person name="Labrenz M."/>
            <person name="Spormann A.M."/>
            <person name="Op den Camp H."/>
            <person name="Overmann J."/>
            <person name="Amann R."/>
            <person name="Jetten M.S.M."/>
            <person name="Mascher T."/>
            <person name="Medema M.H."/>
            <person name="Devos D.P."/>
            <person name="Kaster A.-K."/>
            <person name="Ovreas L."/>
            <person name="Rohde M."/>
            <person name="Galperin M.Y."/>
            <person name="Jogler C."/>
        </authorList>
    </citation>
    <scope>NUCLEOTIDE SEQUENCE [LARGE SCALE GENOMIC DNA]</scope>
    <source>
        <strain evidence="2 3">Pan241w</strain>
    </source>
</reference>
<evidence type="ECO:0000313" key="3">
    <source>
        <dbReference type="Proteomes" id="UP000317171"/>
    </source>
</evidence>
<accession>A0A517RFU8</accession>
<dbReference type="RefSeq" id="WP_145216508.1">
    <property type="nucleotide sequence ID" value="NZ_CP036269.1"/>
</dbReference>
<feature type="signal peptide" evidence="1">
    <location>
        <begin position="1"/>
        <end position="18"/>
    </location>
</feature>
<organism evidence="2 3">
    <name type="scientific">Gimesia alba</name>
    <dbReference type="NCBI Taxonomy" id="2527973"/>
    <lineage>
        <taxon>Bacteria</taxon>
        <taxon>Pseudomonadati</taxon>
        <taxon>Planctomycetota</taxon>
        <taxon>Planctomycetia</taxon>
        <taxon>Planctomycetales</taxon>
        <taxon>Planctomycetaceae</taxon>
        <taxon>Gimesia</taxon>
    </lineage>
</organism>